<evidence type="ECO:0000313" key="1">
    <source>
        <dbReference type="EMBL" id="MEC0231448.1"/>
    </source>
</evidence>
<comment type="caution">
    <text evidence="1">The sequence shown here is derived from an EMBL/GenBank/DDBJ whole genome shotgun (WGS) entry which is preliminary data.</text>
</comment>
<organism evidence="1 2">
    <name type="scientific">Paenibacillus alba</name>
    <dbReference type="NCBI Taxonomy" id="1197127"/>
    <lineage>
        <taxon>Bacteria</taxon>
        <taxon>Bacillati</taxon>
        <taxon>Bacillota</taxon>
        <taxon>Bacilli</taxon>
        <taxon>Bacillales</taxon>
        <taxon>Paenibacillaceae</taxon>
        <taxon>Paenibacillus</taxon>
    </lineage>
</organism>
<dbReference type="RefSeq" id="WP_326075461.1">
    <property type="nucleotide sequence ID" value="NZ_JARLKY010000095.1"/>
</dbReference>
<reference evidence="1 2" key="1">
    <citation type="submission" date="2023-03" db="EMBL/GenBank/DDBJ databases">
        <title>Bacillus Genome Sequencing.</title>
        <authorList>
            <person name="Dunlap C."/>
        </authorList>
    </citation>
    <scope>NUCLEOTIDE SEQUENCE [LARGE SCALE GENOMIC DNA]</scope>
    <source>
        <strain evidence="1 2">BD-533</strain>
    </source>
</reference>
<protein>
    <submittedName>
        <fullName evidence="1">Uncharacterized protein</fullName>
    </submittedName>
</protein>
<dbReference type="Proteomes" id="UP001338137">
    <property type="component" value="Unassembled WGS sequence"/>
</dbReference>
<gene>
    <name evidence="1" type="ORF">P4I72_30545</name>
</gene>
<accession>A0ABU6GFB3</accession>
<keyword evidence="2" id="KW-1185">Reference proteome</keyword>
<sequence length="71" mass="8231">MSEYEQFKAEKQKLDEFVAQKFKIVRVKEDLSGAWLDFEHPGGEQAQVHVTTANARKYYATLLIAQETQQI</sequence>
<dbReference type="EMBL" id="JARLKY010000095">
    <property type="protein sequence ID" value="MEC0231448.1"/>
    <property type="molecule type" value="Genomic_DNA"/>
</dbReference>
<name>A0ABU6GFB3_9BACL</name>
<evidence type="ECO:0000313" key="2">
    <source>
        <dbReference type="Proteomes" id="UP001338137"/>
    </source>
</evidence>
<proteinExistence type="predicted"/>